<dbReference type="InterPro" id="IPR023753">
    <property type="entry name" value="FAD/NAD-binding_dom"/>
</dbReference>
<dbReference type="Pfam" id="PF07992">
    <property type="entry name" value="Pyr_redox_2"/>
    <property type="match status" value="1"/>
</dbReference>
<feature type="domain" description="FAD/NAD(P)-binding" evidence="12">
    <location>
        <begin position="64"/>
        <end position="390"/>
    </location>
</feature>
<keyword evidence="14" id="KW-1185">Reference proteome</keyword>
<evidence type="ECO:0000256" key="4">
    <source>
        <dbReference type="ARBA" id="ARBA00022827"/>
    </source>
</evidence>
<dbReference type="PIRSF" id="PIRSF000350">
    <property type="entry name" value="Mercury_reductase_MerA"/>
    <property type="match status" value="1"/>
</dbReference>
<dbReference type="PANTHER" id="PTHR43014:SF2">
    <property type="entry name" value="MERCURIC REDUCTASE"/>
    <property type="match status" value="1"/>
</dbReference>
<keyword evidence="3 9" id="KW-0285">Flavoprotein</keyword>
<feature type="compositionally biased region" description="Polar residues" evidence="10">
    <location>
        <begin position="1"/>
        <end position="15"/>
    </location>
</feature>
<feature type="region of interest" description="Disordered" evidence="10">
    <location>
        <begin position="1"/>
        <end position="21"/>
    </location>
</feature>
<comment type="similarity">
    <text evidence="2 9">Belongs to the class-I pyridine nucleotide-disulfide oxidoreductase family.</text>
</comment>
<evidence type="ECO:0000313" key="14">
    <source>
        <dbReference type="Proteomes" id="UP000693970"/>
    </source>
</evidence>
<comment type="caution">
    <text evidence="13">The sequence shown here is derived from an EMBL/GenBank/DDBJ whole genome shotgun (WGS) entry which is preliminary data.</text>
</comment>
<dbReference type="InterPro" id="IPR001100">
    <property type="entry name" value="Pyr_nuc-diS_OxRdtase"/>
</dbReference>
<evidence type="ECO:0000256" key="1">
    <source>
        <dbReference type="ARBA" id="ARBA00001974"/>
    </source>
</evidence>
<evidence type="ECO:0000313" key="13">
    <source>
        <dbReference type="EMBL" id="KAG7345534.1"/>
    </source>
</evidence>
<sequence>MTSTATSVIPSTSEWTPGDVEQAKEAREKLDIWPLDEYNCKLLNEVHPRNYVTNADEKEGSLVYDLIAIGAGAGGLVSSKQSARRGAKSAMITERLAGGDCLNVGCVPSKALIRSARAVSQVRRAAEFGVIVSGEVKVDFEAVMARLRRLRATIAPADGHPGTEEAGTHVYQGRGRLTGPNTVEVNGKTLKFKKCVLAMGGRPNIPSSIEGLMDAPFTTNENLFNLQVLPPRMVILGAGVVALEMAQSFALLGSQVTVVNRSSKLFESKQGDDEAAIILQNQLEKDGVTFLSSSTVQKVETINPGDGDKKLPLMKVTISDKVLECECLLVAAGRAANVENCGLEAANVDYELGKGVKVNDYAQSVSNPSVYAVGDCCAGVPRLTHMSGEMAKLVVQNSLANDQWKLSSLVVPAVAYTEPEYATVGIASEEQAKKQGVECDVYKASLEHNDRAILESSNIGFVKILVKKDTDEILGATIVAERAGEMINEVSLAMKNNLGLYAIGRNIHSYPTTGEAVMGCGVQYINKHLPRLD</sequence>
<dbReference type="InterPro" id="IPR004099">
    <property type="entry name" value="Pyr_nucl-diS_OxRdtase_dimer"/>
</dbReference>
<comment type="cofactor">
    <cofactor evidence="1">
        <name>FAD</name>
        <dbReference type="ChEBI" id="CHEBI:57692"/>
    </cofactor>
</comment>
<dbReference type="Pfam" id="PF02852">
    <property type="entry name" value="Pyr_redox_dim"/>
    <property type="match status" value="1"/>
</dbReference>
<accession>A0A9K3KLW9</accession>
<dbReference type="AlphaFoldDB" id="A0A9K3KLW9"/>
<evidence type="ECO:0000256" key="3">
    <source>
        <dbReference type="ARBA" id="ARBA00022630"/>
    </source>
</evidence>
<evidence type="ECO:0000256" key="2">
    <source>
        <dbReference type="ARBA" id="ARBA00007532"/>
    </source>
</evidence>
<dbReference type="PANTHER" id="PTHR43014">
    <property type="entry name" value="MERCURIC REDUCTASE"/>
    <property type="match status" value="1"/>
</dbReference>
<evidence type="ECO:0000256" key="7">
    <source>
        <dbReference type="ARBA" id="ARBA00023157"/>
    </source>
</evidence>
<reference evidence="13" key="2">
    <citation type="submission" date="2021-04" db="EMBL/GenBank/DDBJ databases">
        <authorList>
            <person name="Podell S."/>
        </authorList>
    </citation>
    <scope>NUCLEOTIDE SEQUENCE</scope>
    <source>
        <strain evidence="13">Hildebrandi</strain>
    </source>
</reference>
<evidence type="ECO:0000259" key="11">
    <source>
        <dbReference type="Pfam" id="PF02852"/>
    </source>
</evidence>
<reference evidence="13" key="1">
    <citation type="journal article" date="2021" name="Sci. Rep.">
        <title>Diploid genomic architecture of Nitzschia inconspicua, an elite biomass production diatom.</title>
        <authorList>
            <person name="Oliver A."/>
            <person name="Podell S."/>
            <person name="Pinowska A."/>
            <person name="Traller J.C."/>
            <person name="Smith S.R."/>
            <person name="McClure R."/>
            <person name="Beliaev A."/>
            <person name="Bohutskyi P."/>
            <person name="Hill E.A."/>
            <person name="Rabines A."/>
            <person name="Zheng H."/>
            <person name="Allen L.Z."/>
            <person name="Kuo A."/>
            <person name="Grigoriev I.V."/>
            <person name="Allen A.E."/>
            <person name="Hazlebeck D."/>
            <person name="Allen E.E."/>
        </authorList>
    </citation>
    <scope>NUCLEOTIDE SEQUENCE</scope>
    <source>
        <strain evidence="13">Hildebrandi</strain>
    </source>
</reference>
<evidence type="ECO:0000256" key="6">
    <source>
        <dbReference type="ARBA" id="ARBA00023002"/>
    </source>
</evidence>
<keyword evidence="7" id="KW-1015">Disulfide bond</keyword>
<dbReference type="FunFam" id="3.30.390.30:FF:000001">
    <property type="entry name" value="Dihydrolipoyl dehydrogenase"/>
    <property type="match status" value="1"/>
</dbReference>
<keyword evidence="6 9" id="KW-0560">Oxidoreductase</keyword>
<dbReference type="InterPro" id="IPR012999">
    <property type="entry name" value="Pyr_OxRdtase_I_AS"/>
</dbReference>
<dbReference type="GO" id="GO:0050660">
    <property type="term" value="F:flavin adenine dinucleotide binding"/>
    <property type="evidence" value="ECO:0007669"/>
    <property type="project" value="TreeGrafter"/>
</dbReference>
<name>A0A9K3KLW9_9STRA</name>
<dbReference type="Proteomes" id="UP000693970">
    <property type="component" value="Unassembled WGS sequence"/>
</dbReference>
<evidence type="ECO:0000256" key="10">
    <source>
        <dbReference type="SAM" id="MobiDB-lite"/>
    </source>
</evidence>
<feature type="region of interest" description="Disordered" evidence="10">
    <location>
        <begin position="158"/>
        <end position="178"/>
    </location>
</feature>
<dbReference type="EMBL" id="JAGRRH010000022">
    <property type="protein sequence ID" value="KAG7345534.1"/>
    <property type="molecule type" value="Genomic_DNA"/>
</dbReference>
<proteinExistence type="inferred from homology"/>
<organism evidence="13 14">
    <name type="scientific">Nitzschia inconspicua</name>
    <dbReference type="NCBI Taxonomy" id="303405"/>
    <lineage>
        <taxon>Eukaryota</taxon>
        <taxon>Sar</taxon>
        <taxon>Stramenopiles</taxon>
        <taxon>Ochrophyta</taxon>
        <taxon>Bacillariophyta</taxon>
        <taxon>Bacillariophyceae</taxon>
        <taxon>Bacillariophycidae</taxon>
        <taxon>Bacillariales</taxon>
        <taxon>Bacillariaceae</taxon>
        <taxon>Nitzschia</taxon>
    </lineage>
</organism>
<dbReference type="PROSITE" id="PS00076">
    <property type="entry name" value="PYRIDINE_REDOX_1"/>
    <property type="match status" value="1"/>
</dbReference>
<dbReference type="GO" id="GO:0003955">
    <property type="term" value="F:NAD(P)H dehydrogenase (quinone) activity"/>
    <property type="evidence" value="ECO:0007669"/>
    <property type="project" value="TreeGrafter"/>
</dbReference>
<dbReference type="GO" id="GO:0016668">
    <property type="term" value="F:oxidoreductase activity, acting on a sulfur group of donors, NAD(P) as acceptor"/>
    <property type="evidence" value="ECO:0007669"/>
    <property type="project" value="InterPro"/>
</dbReference>
<gene>
    <name evidence="13" type="ORF">IV203_033065</name>
</gene>
<evidence type="ECO:0000256" key="8">
    <source>
        <dbReference type="ARBA" id="ARBA00023284"/>
    </source>
</evidence>
<evidence type="ECO:0000256" key="9">
    <source>
        <dbReference type="RuleBase" id="RU003691"/>
    </source>
</evidence>
<keyword evidence="5" id="KW-0521">NADP</keyword>
<evidence type="ECO:0000256" key="5">
    <source>
        <dbReference type="ARBA" id="ARBA00022857"/>
    </source>
</evidence>
<protein>
    <submittedName>
        <fullName evidence="13">Dihydrolipoyl dehydrogenase</fullName>
    </submittedName>
</protein>
<feature type="domain" description="Pyridine nucleotide-disulphide oxidoreductase dimerisation" evidence="11">
    <location>
        <begin position="411"/>
        <end position="517"/>
    </location>
</feature>
<keyword evidence="8 9" id="KW-0676">Redox-active center</keyword>
<dbReference type="OrthoDB" id="361797at2759"/>
<evidence type="ECO:0000259" key="12">
    <source>
        <dbReference type="Pfam" id="PF07992"/>
    </source>
</evidence>
<keyword evidence="4 9" id="KW-0274">FAD</keyword>